<dbReference type="PANTHER" id="PTHR12358:SF106">
    <property type="entry name" value="LIPID KINASE YEGS"/>
    <property type="match status" value="1"/>
</dbReference>
<evidence type="ECO:0000256" key="6">
    <source>
        <dbReference type="ARBA" id="ARBA00022777"/>
    </source>
</evidence>
<keyword evidence="2" id="KW-0444">Lipid biosynthesis</keyword>
<dbReference type="Gene3D" id="3.40.50.10330">
    <property type="entry name" value="Probable inorganic polyphosphate/atp-NAD kinase, domain 1"/>
    <property type="match status" value="1"/>
</dbReference>
<protein>
    <submittedName>
        <fullName evidence="13">Diacylglycerol kinase family lipid kinase</fullName>
    </submittedName>
</protein>
<dbReference type="SMART" id="SM00046">
    <property type="entry name" value="DAGKc"/>
    <property type="match status" value="1"/>
</dbReference>
<keyword evidence="4" id="KW-0479">Metal-binding</keyword>
<dbReference type="SUPFAM" id="SSF111331">
    <property type="entry name" value="NAD kinase/diacylglycerol kinase-like"/>
    <property type="match status" value="1"/>
</dbReference>
<comment type="cofactor">
    <cofactor evidence="1">
        <name>Mg(2+)</name>
        <dbReference type="ChEBI" id="CHEBI:18420"/>
    </cofactor>
</comment>
<evidence type="ECO:0000256" key="7">
    <source>
        <dbReference type="ARBA" id="ARBA00022840"/>
    </source>
</evidence>
<dbReference type="NCBIfam" id="TIGR00147">
    <property type="entry name" value="YegS/Rv2252/BmrU family lipid kinase"/>
    <property type="match status" value="1"/>
</dbReference>
<dbReference type="GO" id="GO:0016301">
    <property type="term" value="F:kinase activity"/>
    <property type="evidence" value="ECO:0007669"/>
    <property type="project" value="UniProtKB-KW"/>
</dbReference>
<dbReference type="Proteomes" id="UP000244905">
    <property type="component" value="Unassembled WGS sequence"/>
</dbReference>
<dbReference type="InterPro" id="IPR050187">
    <property type="entry name" value="Lipid_Phosphate_FormReg"/>
</dbReference>
<evidence type="ECO:0000256" key="5">
    <source>
        <dbReference type="ARBA" id="ARBA00022741"/>
    </source>
</evidence>
<dbReference type="GeneID" id="82526027"/>
<keyword evidence="11" id="KW-1208">Phospholipid metabolism</keyword>
<keyword evidence="3" id="KW-0808">Transferase</keyword>
<dbReference type="GO" id="GO:0005886">
    <property type="term" value="C:plasma membrane"/>
    <property type="evidence" value="ECO:0007669"/>
    <property type="project" value="TreeGrafter"/>
</dbReference>
<dbReference type="InterPro" id="IPR016064">
    <property type="entry name" value="NAD/diacylglycerol_kinase_sf"/>
</dbReference>
<dbReference type="PANTHER" id="PTHR12358">
    <property type="entry name" value="SPHINGOSINE KINASE"/>
    <property type="match status" value="1"/>
</dbReference>
<evidence type="ECO:0000256" key="1">
    <source>
        <dbReference type="ARBA" id="ARBA00001946"/>
    </source>
</evidence>
<keyword evidence="7" id="KW-0067">ATP-binding</keyword>
<organism evidence="13 14">
    <name type="scientific">Duncaniella muris</name>
    <dbReference type="NCBI Taxonomy" id="2094150"/>
    <lineage>
        <taxon>Bacteria</taxon>
        <taxon>Pseudomonadati</taxon>
        <taxon>Bacteroidota</taxon>
        <taxon>Bacteroidia</taxon>
        <taxon>Bacteroidales</taxon>
        <taxon>Muribaculaceae</taxon>
        <taxon>Duncaniella</taxon>
    </lineage>
</organism>
<reference evidence="14" key="1">
    <citation type="submission" date="2018-02" db="EMBL/GenBank/DDBJ databases">
        <authorList>
            <person name="Clavel T."/>
            <person name="Strowig T."/>
        </authorList>
    </citation>
    <scope>NUCLEOTIDE SEQUENCE [LARGE SCALE GENOMIC DNA]</scope>
    <source>
        <strain evidence="14">DSM 103720</strain>
    </source>
</reference>
<evidence type="ECO:0000256" key="3">
    <source>
        <dbReference type="ARBA" id="ARBA00022679"/>
    </source>
</evidence>
<evidence type="ECO:0000256" key="2">
    <source>
        <dbReference type="ARBA" id="ARBA00022516"/>
    </source>
</evidence>
<evidence type="ECO:0000256" key="8">
    <source>
        <dbReference type="ARBA" id="ARBA00022842"/>
    </source>
</evidence>
<dbReference type="InterPro" id="IPR017438">
    <property type="entry name" value="ATP-NAD_kinase_N"/>
</dbReference>
<keyword evidence="6 13" id="KW-0418">Kinase</keyword>
<dbReference type="InterPro" id="IPR001206">
    <property type="entry name" value="Diacylglycerol_kinase_cat_dom"/>
</dbReference>
<comment type="caution">
    <text evidence="13">The sequence shown here is derived from an EMBL/GenBank/DDBJ whole genome shotgun (WGS) entry which is preliminary data.</text>
</comment>
<keyword evidence="14" id="KW-1185">Reference proteome</keyword>
<dbReference type="Gene3D" id="2.60.200.40">
    <property type="match status" value="1"/>
</dbReference>
<feature type="domain" description="DAGKc" evidence="12">
    <location>
        <begin position="1"/>
        <end position="129"/>
    </location>
</feature>
<dbReference type="RefSeq" id="WP_107032179.1">
    <property type="nucleotide sequence ID" value="NZ_CAJSYL010000001.1"/>
</dbReference>
<dbReference type="GO" id="GO:0005524">
    <property type="term" value="F:ATP binding"/>
    <property type="evidence" value="ECO:0007669"/>
    <property type="project" value="UniProtKB-KW"/>
</dbReference>
<sequence>MPKARLIINPISGTRNKAGLDRMVLDVLSQLGWEVEVAYTKGHGDATRLALSAIEKGCDTVIAAGGDGTINETAAALCGTGVILGILPCGSGNGLARHLGIPVDLKEGLKVIIENHAMEIDYATVNDCKFFCTCGVGFDAAVSAAFAKKKTRGKLTYIQSTFQTYASYEPEHYTIMANGKTLTEKAFLVAVCNASQYGNNAYIAPSASINDGLLDVTIIHAGNTLSTALVGVDMLTGFIERNMLIHTFRTDNIIIERERKGASHVDGEPMEMDRRLSIRCHHNGLKVFTPTVVHPFRPILTPVSAMFNDFRIAVNNLFQK</sequence>
<dbReference type="EMBL" id="PUEC01000013">
    <property type="protein sequence ID" value="PWB02336.1"/>
    <property type="molecule type" value="Genomic_DNA"/>
</dbReference>
<dbReference type="PROSITE" id="PS50146">
    <property type="entry name" value="DAGK"/>
    <property type="match status" value="1"/>
</dbReference>
<accession>A0A2V1IJY3</accession>
<evidence type="ECO:0000256" key="9">
    <source>
        <dbReference type="ARBA" id="ARBA00023098"/>
    </source>
</evidence>
<dbReference type="GO" id="GO:0046872">
    <property type="term" value="F:metal ion binding"/>
    <property type="evidence" value="ECO:0007669"/>
    <property type="project" value="UniProtKB-KW"/>
</dbReference>
<evidence type="ECO:0000313" key="14">
    <source>
        <dbReference type="Proteomes" id="UP000244905"/>
    </source>
</evidence>
<dbReference type="InterPro" id="IPR045540">
    <property type="entry name" value="YegS/DAGK_C"/>
</dbReference>
<dbReference type="Pfam" id="PF19279">
    <property type="entry name" value="YegS_C"/>
    <property type="match status" value="1"/>
</dbReference>
<proteinExistence type="predicted"/>
<evidence type="ECO:0000256" key="10">
    <source>
        <dbReference type="ARBA" id="ARBA00023209"/>
    </source>
</evidence>
<evidence type="ECO:0000256" key="11">
    <source>
        <dbReference type="ARBA" id="ARBA00023264"/>
    </source>
</evidence>
<evidence type="ECO:0000313" key="13">
    <source>
        <dbReference type="EMBL" id="PWB02336.1"/>
    </source>
</evidence>
<keyword evidence="10" id="KW-0594">Phospholipid biosynthesis</keyword>
<gene>
    <name evidence="13" type="ORF">C5O23_06680</name>
</gene>
<dbReference type="AlphaFoldDB" id="A0A2V1IJY3"/>
<keyword evidence="5" id="KW-0547">Nucleotide-binding</keyword>
<evidence type="ECO:0000256" key="4">
    <source>
        <dbReference type="ARBA" id="ARBA00022723"/>
    </source>
</evidence>
<dbReference type="Pfam" id="PF00781">
    <property type="entry name" value="DAGK_cat"/>
    <property type="match status" value="1"/>
</dbReference>
<evidence type="ECO:0000259" key="12">
    <source>
        <dbReference type="PROSITE" id="PS50146"/>
    </source>
</evidence>
<keyword evidence="8" id="KW-0460">Magnesium</keyword>
<keyword evidence="9" id="KW-0443">Lipid metabolism</keyword>
<dbReference type="InterPro" id="IPR005218">
    <property type="entry name" value="Diacylglycerol/lipid_kinase"/>
</dbReference>
<dbReference type="GO" id="GO:0008654">
    <property type="term" value="P:phospholipid biosynthetic process"/>
    <property type="evidence" value="ECO:0007669"/>
    <property type="project" value="UniProtKB-KW"/>
</dbReference>
<name>A0A2V1IJY3_9BACT</name>